<reference evidence="10" key="1">
    <citation type="journal article" date="2020" name="Stud. Mycol.">
        <title>101 Dothideomycetes genomes: a test case for predicting lifestyles and emergence of pathogens.</title>
        <authorList>
            <person name="Haridas S."/>
            <person name="Albert R."/>
            <person name="Binder M."/>
            <person name="Bloem J."/>
            <person name="Labutti K."/>
            <person name="Salamov A."/>
            <person name="Andreopoulos B."/>
            <person name="Baker S."/>
            <person name="Barry K."/>
            <person name="Bills G."/>
            <person name="Bluhm B."/>
            <person name="Cannon C."/>
            <person name="Castanera R."/>
            <person name="Culley D."/>
            <person name="Daum C."/>
            <person name="Ezra D."/>
            <person name="Gonzalez J."/>
            <person name="Henrissat B."/>
            <person name="Kuo A."/>
            <person name="Liang C."/>
            <person name="Lipzen A."/>
            <person name="Lutzoni F."/>
            <person name="Magnuson J."/>
            <person name="Mondo S."/>
            <person name="Nolan M."/>
            <person name="Ohm R."/>
            <person name="Pangilinan J."/>
            <person name="Park H.-J."/>
            <person name="Ramirez L."/>
            <person name="Alfaro M."/>
            <person name="Sun H."/>
            <person name="Tritt A."/>
            <person name="Yoshinaga Y."/>
            <person name="Zwiers L.-H."/>
            <person name="Turgeon B."/>
            <person name="Goodwin S."/>
            <person name="Spatafora J."/>
            <person name="Crous P."/>
            <person name="Grigoriev I."/>
        </authorList>
    </citation>
    <scope>NUCLEOTIDE SEQUENCE</scope>
    <source>
        <strain evidence="10">CBS 473.64</strain>
    </source>
</reference>
<keyword evidence="2" id="KW-0507">mRNA processing</keyword>
<evidence type="ECO:0000256" key="5">
    <source>
        <dbReference type="ARBA" id="ARBA00023187"/>
    </source>
</evidence>
<feature type="region of interest" description="Disordered" evidence="8">
    <location>
        <begin position="1"/>
        <end position="58"/>
    </location>
</feature>
<evidence type="ECO:0000313" key="11">
    <source>
        <dbReference type="Proteomes" id="UP000799753"/>
    </source>
</evidence>
<feature type="compositionally biased region" description="Basic and acidic residues" evidence="8">
    <location>
        <begin position="298"/>
        <end position="312"/>
    </location>
</feature>
<evidence type="ECO:0000313" key="10">
    <source>
        <dbReference type="EMBL" id="KAF2638142.1"/>
    </source>
</evidence>
<proteinExistence type="inferred from homology"/>
<evidence type="ECO:0000256" key="4">
    <source>
        <dbReference type="ARBA" id="ARBA00022884"/>
    </source>
</evidence>
<feature type="domain" description="RRM" evidence="9">
    <location>
        <begin position="58"/>
        <end position="147"/>
    </location>
</feature>
<dbReference type="GO" id="GO:0005684">
    <property type="term" value="C:U2-type spliceosomal complex"/>
    <property type="evidence" value="ECO:0007669"/>
    <property type="project" value="TreeGrafter"/>
</dbReference>
<sequence length="325" mass="36779">MSDEINDAWVLENSKVQPQKIDSPPPIADSKKRKSPPTGNGQSKKQQKVQEKKAPENRAVYVTNLPSDATVEEIEDVFKRFGMIDQGVDGNPRIKMYENDKGEFNGEALVVYFKKDSVNLAITLLDGYEFRLGDTTNGTINIQEADNTYKKNNDGIKIANKLVRKERKAAQTSRAEMQRKLAEWSDNESEVEKTYAVKKNKHAKMCIIKKAFILDDLEEDVRAILEIKEDMRNAASKCGDVTKVVLYDHEPEGIVVVRFTEFEAAELFRQQYHGKRYNNDNLQVTIADDKPKFKKSSKGGDDSDDGGRKVEPTLEDYNSEASTSL</sequence>
<evidence type="ECO:0000256" key="1">
    <source>
        <dbReference type="ARBA" id="ARBA00007747"/>
    </source>
</evidence>
<feature type="coiled-coil region" evidence="7">
    <location>
        <begin position="167"/>
        <end position="234"/>
    </location>
</feature>
<evidence type="ECO:0000259" key="9">
    <source>
        <dbReference type="PROSITE" id="PS50102"/>
    </source>
</evidence>
<dbReference type="GO" id="GO:0000398">
    <property type="term" value="P:mRNA splicing, via spliceosome"/>
    <property type="evidence" value="ECO:0007669"/>
    <property type="project" value="UniProtKB-ARBA"/>
</dbReference>
<dbReference type="PROSITE" id="PS50102">
    <property type="entry name" value="RRM"/>
    <property type="match status" value="1"/>
</dbReference>
<keyword evidence="7" id="KW-0175">Coiled coil</keyword>
<evidence type="ECO:0000256" key="8">
    <source>
        <dbReference type="SAM" id="MobiDB-lite"/>
    </source>
</evidence>
<dbReference type="InterPro" id="IPR012677">
    <property type="entry name" value="Nucleotide-bd_a/b_plait_sf"/>
</dbReference>
<dbReference type="InterPro" id="IPR034393">
    <property type="entry name" value="TatSF1-like"/>
</dbReference>
<dbReference type="Gene3D" id="3.30.70.330">
    <property type="match status" value="2"/>
</dbReference>
<dbReference type="GO" id="GO:0003723">
    <property type="term" value="F:RNA binding"/>
    <property type="evidence" value="ECO:0007669"/>
    <property type="project" value="UniProtKB-UniRule"/>
</dbReference>
<keyword evidence="4 6" id="KW-0694">RNA-binding</keyword>
<protein>
    <recommendedName>
        <fullName evidence="9">RRM domain-containing protein</fullName>
    </recommendedName>
</protein>
<dbReference type="SUPFAM" id="SSF54928">
    <property type="entry name" value="RNA-binding domain, RBD"/>
    <property type="match status" value="2"/>
</dbReference>
<organism evidence="10 11">
    <name type="scientific">Massarina eburnea CBS 473.64</name>
    <dbReference type="NCBI Taxonomy" id="1395130"/>
    <lineage>
        <taxon>Eukaryota</taxon>
        <taxon>Fungi</taxon>
        <taxon>Dikarya</taxon>
        <taxon>Ascomycota</taxon>
        <taxon>Pezizomycotina</taxon>
        <taxon>Dothideomycetes</taxon>
        <taxon>Pleosporomycetidae</taxon>
        <taxon>Pleosporales</taxon>
        <taxon>Massarineae</taxon>
        <taxon>Massarinaceae</taxon>
        <taxon>Massarina</taxon>
    </lineage>
</organism>
<keyword evidence="11" id="KW-1185">Reference proteome</keyword>
<dbReference type="PANTHER" id="PTHR15608">
    <property type="entry name" value="SPLICING FACTOR U2AF-ASSOCIATED PROTEIN 2"/>
    <property type="match status" value="1"/>
</dbReference>
<comment type="similarity">
    <text evidence="1">Belongs to the HTATSF1 family.</text>
</comment>
<dbReference type="GO" id="GO:0005686">
    <property type="term" value="C:U2 snRNP"/>
    <property type="evidence" value="ECO:0007669"/>
    <property type="project" value="TreeGrafter"/>
</dbReference>
<evidence type="ECO:0000256" key="6">
    <source>
        <dbReference type="PROSITE-ProRule" id="PRU00176"/>
    </source>
</evidence>
<gene>
    <name evidence="10" type="ORF">P280DRAFT_471803</name>
</gene>
<dbReference type="EMBL" id="MU006791">
    <property type="protein sequence ID" value="KAF2638142.1"/>
    <property type="molecule type" value="Genomic_DNA"/>
</dbReference>
<dbReference type="OrthoDB" id="10258585at2759"/>
<dbReference type="InterPro" id="IPR035979">
    <property type="entry name" value="RBD_domain_sf"/>
</dbReference>
<dbReference type="InterPro" id="IPR000504">
    <property type="entry name" value="RRM_dom"/>
</dbReference>
<dbReference type="PANTHER" id="PTHR15608:SF0">
    <property type="entry name" value="HIV TAT-SPECIFIC FACTOR 1"/>
    <property type="match status" value="1"/>
</dbReference>
<dbReference type="Proteomes" id="UP000799753">
    <property type="component" value="Unassembled WGS sequence"/>
</dbReference>
<evidence type="ECO:0000256" key="2">
    <source>
        <dbReference type="ARBA" id="ARBA00022664"/>
    </source>
</evidence>
<evidence type="ECO:0000256" key="3">
    <source>
        <dbReference type="ARBA" id="ARBA00022737"/>
    </source>
</evidence>
<dbReference type="FunFam" id="3.30.70.330:FF:000105">
    <property type="entry name" value="HIV Tat-specific factor 1 homolog"/>
    <property type="match status" value="1"/>
</dbReference>
<name>A0A6A6RSX0_9PLEO</name>
<evidence type="ECO:0000256" key="7">
    <source>
        <dbReference type="SAM" id="Coils"/>
    </source>
</evidence>
<accession>A0A6A6RSX0</accession>
<keyword evidence="5" id="KW-0508">mRNA splicing</keyword>
<dbReference type="AlphaFoldDB" id="A0A6A6RSX0"/>
<dbReference type="Pfam" id="PF00076">
    <property type="entry name" value="RRM_1"/>
    <property type="match status" value="1"/>
</dbReference>
<feature type="region of interest" description="Disordered" evidence="8">
    <location>
        <begin position="288"/>
        <end position="325"/>
    </location>
</feature>
<keyword evidence="3" id="KW-0677">Repeat</keyword>
<dbReference type="SMART" id="SM00360">
    <property type="entry name" value="RRM"/>
    <property type="match status" value="2"/>
</dbReference>